<accession>A0AAQ4D5T1</accession>
<evidence type="ECO:0000313" key="1">
    <source>
        <dbReference type="EMBL" id="KAK8757821.1"/>
    </source>
</evidence>
<dbReference type="PROSITE" id="PS51885">
    <property type="entry name" value="NEPRILYSIN"/>
    <property type="match status" value="1"/>
</dbReference>
<reference evidence="1 2" key="1">
    <citation type="journal article" date="2023" name="Arcadia Sci">
        <title>De novo assembly of a long-read Amblyomma americanum tick genome.</title>
        <authorList>
            <person name="Chou S."/>
            <person name="Poskanzer K.E."/>
            <person name="Rollins M."/>
            <person name="Thuy-Boun P.S."/>
        </authorList>
    </citation>
    <scope>NUCLEOTIDE SEQUENCE [LARGE SCALE GENOMIC DNA]</scope>
    <source>
        <strain evidence="1">F_SG_1</strain>
        <tissue evidence="1">Salivary glands</tissue>
    </source>
</reference>
<name>A0AAQ4D5T1_AMBAM</name>
<organism evidence="1 2">
    <name type="scientific">Amblyomma americanum</name>
    <name type="common">Lone star tick</name>
    <dbReference type="NCBI Taxonomy" id="6943"/>
    <lineage>
        <taxon>Eukaryota</taxon>
        <taxon>Metazoa</taxon>
        <taxon>Ecdysozoa</taxon>
        <taxon>Arthropoda</taxon>
        <taxon>Chelicerata</taxon>
        <taxon>Arachnida</taxon>
        <taxon>Acari</taxon>
        <taxon>Parasitiformes</taxon>
        <taxon>Ixodida</taxon>
        <taxon>Ixodoidea</taxon>
        <taxon>Ixodidae</taxon>
        <taxon>Amblyomminae</taxon>
        <taxon>Amblyomma</taxon>
    </lineage>
</organism>
<dbReference type="EMBL" id="JARKHS020034775">
    <property type="protein sequence ID" value="KAK8757821.1"/>
    <property type="molecule type" value="Genomic_DNA"/>
</dbReference>
<dbReference type="InterPro" id="IPR024079">
    <property type="entry name" value="MetalloPept_cat_dom_sf"/>
</dbReference>
<dbReference type="Proteomes" id="UP001321473">
    <property type="component" value="Unassembled WGS sequence"/>
</dbReference>
<dbReference type="Gene3D" id="3.40.390.10">
    <property type="entry name" value="Collagenase (Catalytic Domain)"/>
    <property type="match status" value="1"/>
</dbReference>
<dbReference type="InterPro" id="IPR042089">
    <property type="entry name" value="Peptidase_M13_dom_2"/>
</dbReference>
<dbReference type="GO" id="GO:0006508">
    <property type="term" value="P:proteolysis"/>
    <property type="evidence" value="ECO:0007669"/>
    <property type="project" value="InterPro"/>
</dbReference>
<comment type="caution">
    <text evidence="1">The sequence shown here is derived from an EMBL/GenBank/DDBJ whole genome shotgun (WGS) entry which is preliminary data.</text>
</comment>
<dbReference type="Gene3D" id="1.10.1380.10">
    <property type="entry name" value="Neutral endopeptidase , domain2"/>
    <property type="match status" value="1"/>
</dbReference>
<proteinExistence type="predicted"/>
<dbReference type="AlphaFoldDB" id="A0AAQ4D5T1"/>
<gene>
    <name evidence="1" type="ORF">V5799_004547</name>
</gene>
<dbReference type="SUPFAM" id="SSF55486">
    <property type="entry name" value="Metalloproteases ('zincins'), catalytic domain"/>
    <property type="match status" value="1"/>
</dbReference>
<keyword evidence="2" id="KW-1185">Reference proteome</keyword>
<dbReference type="InterPro" id="IPR000718">
    <property type="entry name" value="Peptidase_M13"/>
</dbReference>
<evidence type="ECO:0000313" key="2">
    <source>
        <dbReference type="Proteomes" id="UP001321473"/>
    </source>
</evidence>
<protein>
    <submittedName>
        <fullName evidence="1">Uncharacterized protein</fullName>
    </submittedName>
</protein>
<dbReference type="GO" id="GO:0004222">
    <property type="term" value="F:metalloendopeptidase activity"/>
    <property type="evidence" value="ECO:0007669"/>
    <property type="project" value="InterPro"/>
</dbReference>
<sequence>MKESDYVYSRINDLGNLMRNVASSVIANGVIEKARSMVENLHAAFGAMLRKSSWLVGEPRKVALRKLGKVRYTLGYTEDLPNASAVEAIYGQLTTLSERAPHDRSIGRL</sequence>